<organism evidence="1 2">
    <name type="scientific">Pantoea latae</name>
    <dbReference type="NCBI Taxonomy" id="1964541"/>
    <lineage>
        <taxon>Bacteria</taxon>
        <taxon>Pseudomonadati</taxon>
        <taxon>Pseudomonadota</taxon>
        <taxon>Gammaproteobacteria</taxon>
        <taxon>Enterobacterales</taxon>
        <taxon>Erwiniaceae</taxon>
        <taxon>Pantoea</taxon>
    </lineage>
</organism>
<proteinExistence type="predicted"/>
<sequence length="463" mass="51361">MSKRPKGIARFDSATTMLMALAHTLHDKPVDSPDATPLRDRLLPSLDRLPGRLKEWGYAVGGMAEGISESQAGDLDIEGIAEWMVSEYPARDYPAAFIGSSNGALTHLAAAVGAPWLPQTFLCPVRAPHSDPDDAQRGFEQGKSIAAALLAAWPRLAVHHIQDPNQDRLLLDKLRYFHLKLRALPLAFNEFLMRSLPGNSTLFVSHCTQQWPVTRTSDRSFFQFGALGGATEKEYLQGGGRVAELLARYGSDREQWDAPAPTDSVPEAEWGLDEYLKSPLKKLAADQGWQLLEIRYQDPEALSFVVAEIYRDWYLAAGIHATRLTVASYLLMDPWCTMRQHAIPFWLMSGAEPSAASLARFLDRQPRYRDIDMLLFSSGVESIGLAPLERWQALLDRAMQEGALVGVDSERYPQDISALAHFDSALRARAPLFAPPPPLSVEKVIAGIERYGARHGVTLHKLN</sequence>
<comment type="caution">
    <text evidence="1">The sequence shown here is derived from an EMBL/GenBank/DDBJ whole genome shotgun (WGS) entry which is preliminary data.</text>
</comment>
<dbReference type="RefSeq" id="WP_081136724.1">
    <property type="nucleotide sequence ID" value="NZ_MWUE01000006.1"/>
</dbReference>
<keyword evidence="2" id="KW-1185">Reference proteome</keyword>
<dbReference type="Proteomes" id="UP000192769">
    <property type="component" value="Unassembled WGS sequence"/>
</dbReference>
<evidence type="ECO:0000313" key="1">
    <source>
        <dbReference type="EMBL" id="OQP35491.1"/>
    </source>
</evidence>
<accession>A0A1V9DNR9</accession>
<reference evidence="1 2" key="1">
    <citation type="submission" date="2017-02" db="EMBL/GenBank/DDBJ databases">
        <title>Whole genome shotgun sequence of Pantoea agglomerans strain AS1 isolated from a cycad, Zamia floridana in Central Florida, USA.</title>
        <authorList>
            <person name="Lata P."/>
            <person name="Govindarajan S."/>
            <person name="Qi F."/>
            <person name="Li J.-L."/>
            <person name="Maurya S.K."/>
            <person name="Sahoo M.K."/>
        </authorList>
    </citation>
    <scope>NUCLEOTIDE SEQUENCE [LARGE SCALE GENOMIC DNA]</scope>
    <source>
        <strain evidence="1 2">AS1</strain>
    </source>
</reference>
<dbReference type="OrthoDB" id="501208at2"/>
<dbReference type="AlphaFoldDB" id="A0A1V9DNR9"/>
<dbReference type="EMBL" id="MWUE01000006">
    <property type="protein sequence ID" value="OQP35491.1"/>
    <property type="molecule type" value="Genomic_DNA"/>
</dbReference>
<protein>
    <submittedName>
        <fullName evidence="1">Uncharacterized protein</fullName>
    </submittedName>
</protein>
<name>A0A1V9DNR9_9GAMM</name>
<evidence type="ECO:0000313" key="2">
    <source>
        <dbReference type="Proteomes" id="UP000192769"/>
    </source>
</evidence>
<gene>
    <name evidence="1" type="ORF">B2J69_04215</name>
</gene>